<dbReference type="SUPFAM" id="SSF52096">
    <property type="entry name" value="ClpP/crotonase"/>
    <property type="match status" value="1"/>
</dbReference>
<accession>A0A383DM54</accession>
<dbReference type="Gene3D" id="3.90.226.10">
    <property type="entry name" value="2-enoyl-CoA Hydratase, Chain A, domain 1"/>
    <property type="match status" value="1"/>
</dbReference>
<protein>
    <submittedName>
        <fullName evidence="1">Uncharacterized protein</fullName>
    </submittedName>
</protein>
<name>A0A383DM54_9ZZZZ</name>
<dbReference type="InterPro" id="IPR029045">
    <property type="entry name" value="ClpP/crotonase-like_dom_sf"/>
</dbReference>
<dbReference type="EMBL" id="UINC01218373">
    <property type="protein sequence ID" value="SVE45363.1"/>
    <property type="molecule type" value="Genomic_DNA"/>
</dbReference>
<dbReference type="AlphaFoldDB" id="A0A383DM54"/>
<proteinExistence type="predicted"/>
<evidence type="ECO:0000313" key="1">
    <source>
        <dbReference type="EMBL" id="SVE45363.1"/>
    </source>
</evidence>
<reference evidence="1" key="1">
    <citation type="submission" date="2018-05" db="EMBL/GenBank/DDBJ databases">
        <authorList>
            <person name="Lanie J.A."/>
            <person name="Ng W.-L."/>
            <person name="Kazmierczak K.M."/>
            <person name="Andrzejewski T.M."/>
            <person name="Davidsen T.M."/>
            <person name="Wayne K.J."/>
            <person name="Tettelin H."/>
            <person name="Glass J.I."/>
            <person name="Rusch D."/>
            <person name="Podicherti R."/>
            <person name="Tsui H.-C.T."/>
            <person name="Winkler M.E."/>
        </authorList>
    </citation>
    <scope>NUCLEOTIDE SEQUENCE</scope>
</reference>
<feature type="non-terminal residue" evidence="1">
    <location>
        <position position="1"/>
    </location>
</feature>
<gene>
    <name evidence="1" type="ORF">METZ01_LOCUS498217</name>
</gene>
<organism evidence="1">
    <name type="scientific">marine metagenome</name>
    <dbReference type="NCBI Taxonomy" id="408172"/>
    <lineage>
        <taxon>unclassified sequences</taxon>
        <taxon>metagenomes</taxon>
        <taxon>ecological metagenomes</taxon>
    </lineage>
</organism>
<sequence>RVVPNGTCTQVALEWADRLAERPAHALATLKRILVANDEHLNLPDALTSEQKLFQTTVSTQEAIDTMGEIQDRFDQGVSPAEEYGVQ</sequence>